<dbReference type="HOGENOM" id="CLU_2688269_0_0_1"/>
<dbReference type="InParanoid" id="E5A666"/>
<proteinExistence type="predicted"/>
<dbReference type="VEuPathDB" id="FungiDB:LEMA_uP083500.1"/>
<dbReference type="AlphaFoldDB" id="E5A666"/>
<gene>
    <name evidence="2" type="ORF">LEMA_uP083500.1</name>
</gene>
<reference evidence="3" key="1">
    <citation type="journal article" date="2011" name="Nat. Commun.">
        <title>Effector diversification within compartments of the Leptosphaeria maculans genome affected by Repeat-Induced Point mutations.</title>
        <authorList>
            <person name="Rouxel T."/>
            <person name="Grandaubert J."/>
            <person name="Hane J.K."/>
            <person name="Hoede C."/>
            <person name="van de Wouw A.P."/>
            <person name="Couloux A."/>
            <person name="Dominguez V."/>
            <person name="Anthouard V."/>
            <person name="Bally P."/>
            <person name="Bourras S."/>
            <person name="Cozijnsen A.J."/>
            <person name="Ciuffetti L.M."/>
            <person name="Degrave A."/>
            <person name="Dilmaghani A."/>
            <person name="Duret L."/>
            <person name="Fudal I."/>
            <person name="Goodwin S.B."/>
            <person name="Gout L."/>
            <person name="Glaser N."/>
            <person name="Linglin J."/>
            <person name="Kema G.H.J."/>
            <person name="Lapalu N."/>
            <person name="Lawrence C.B."/>
            <person name="May K."/>
            <person name="Meyer M."/>
            <person name="Ollivier B."/>
            <person name="Poulain J."/>
            <person name="Schoch C.L."/>
            <person name="Simon A."/>
            <person name="Spatafora J.W."/>
            <person name="Stachowiak A."/>
            <person name="Turgeon B.G."/>
            <person name="Tyler B.M."/>
            <person name="Vincent D."/>
            <person name="Weissenbach J."/>
            <person name="Amselem J."/>
            <person name="Quesneville H."/>
            <person name="Oliver R.P."/>
            <person name="Wincker P."/>
            <person name="Balesdent M.-H."/>
            <person name="Howlett B.J."/>
        </authorList>
    </citation>
    <scope>NUCLEOTIDE SEQUENCE [LARGE SCALE GENOMIC DNA]</scope>
    <source>
        <strain evidence="3">JN3 / isolate v23.1.3 / race Av1-4-5-6-7-8</strain>
    </source>
</reference>
<evidence type="ECO:0000313" key="2">
    <source>
        <dbReference type="EMBL" id="CBX99111.1"/>
    </source>
</evidence>
<accession>E5A666</accession>
<keyword evidence="3" id="KW-1185">Reference proteome</keyword>
<dbReference type="EMBL" id="FP929135">
    <property type="protein sequence ID" value="CBX99111.1"/>
    <property type="molecule type" value="Genomic_DNA"/>
</dbReference>
<dbReference type="Proteomes" id="UP000002668">
    <property type="component" value="Genome"/>
</dbReference>
<sequence>MWKNVGSISAAGRAGTAQPGEDEKRSMEVETDHDPPPATLSSLVYARALMYSESDSLHTLLFNHSLSSLISWYS</sequence>
<name>E5A666_LEPMJ</name>
<protein>
    <submittedName>
        <fullName evidence="2">Uncharacterized protein</fullName>
    </submittedName>
</protein>
<feature type="compositionally biased region" description="Basic and acidic residues" evidence="1">
    <location>
        <begin position="21"/>
        <end position="35"/>
    </location>
</feature>
<evidence type="ECO:0000313" key="3">
    <source>
        <dbReference type="Proteomes" id="UP000002668"/>
    </source>
</evidence>
<organism evidence="2 3">
    <name type="scientific">Leptosphaeria maculans (strain JN3 / isolate v23.1.3 / race Av1-4-5-6-7-8)</name>
    <name type="common">Blackleg fungus</name>
    <name type="synonym">Phoma lingam</name>
    <dbReference type="NCBI Taxonomy" id="985895"/>
    <lineage>
        <taxon>Eukaryota</taxon>
        <taxon>Fungi</taxon>
        <taxon>Dikarya</taxon>
        <taxon>Ascomycota</taxon>
        <taxon>Pezizomycotina</taxon>
        <taxon>Dothideomycetes</taxon>
        <taxon>Pleosporomycetidae</taxon>
        <taxon>Pleosporales</taxon>
        <taxon>Pleosporineae</taxon>
        <taxon>Leptosphaeriaceae</taxon>
        <taxon>Plenodomus</taxon>
        <taxon>Plenodomus lingam/Leptosphaeria maculans species complex</taxon>
    </lineage>
</organism>
<feature type="region of interest" description="Disordered" evidence="1">
    <location>
        <begin position="1"/>
        <end position="39"/>
    </location>
</feature>
<evidence type="ECO:0000256" key="1">
    <source>
        <dbReference type="SAM" id="MobiDB-lite"/>
    </source>
</evidence>